<name>A0A7W1T8T6_9LIST</name>
<dbReference type="InterPro" id="IPR050194">
    <property type="entry name" value="Glycosyltransferase_grp1"/>
</dbReference>
<comment type="caution">
    <text evidence="3">The sequence shown here is derived from an EMBL/GenBank/DDBJ whole genome shotgun (WGS) entry which is preliminary data.</text>
</comment>
<evidence type="ECO:0000313" key="3">
    <source>
        <dbReference type="EMBL" id="MBA3927596.1"/>
    </source>
</evidence>
<dbReference type="InterPro" id="IPR001296">
    <property type="entry name" value="Glyco_trans_1"/>
</dbReference>
<dbReference type="EMBL" id="JABJVM010000021">
    <property type="protein sequence ID" value="MBA3927596.1"/>
    <property type="molecule type" value="Genomic_DNA"/>
</dbReference>
<feature type="domain" description="Glycosyl transferase family 1" evidence="1">
    <location>
        <begin position="220"/>
        <end position="384"/>
    </location>
</feature>
<evidence type="ECO:0000259" key="2">
    <source>
        <dbReference type="Pfam" id="PF13579"/>
    </source>
</evidence>
<dbReference type="GO" id="GO:0016758">
    <property type="term" value="F:hexosyltransferase activity"/>
    <property type="evidence" value="ECO:0007669"/>
    <property type="project" value="TreeGrafter"/>
</dbReference>
<organism evidence="3 4">
    <name type="scientific">Listeria rustica</name>
    <dbReference type="NCBI Taxonomy" id="2713503"/>
    <lineage>
        <taxon>Bacteria</taxon>
        <taxon>Bacillati</taxon>
        <taxon>Bacillota</taxon>
        <taxon>Bacilli</taxon>
        <taxon>Bacillales</taxon>
        <taxon>Listeriaceae</taxon>
        <taxon>Listeria</taxon>
    </lineage>
</organism>
<keyword evidence="4" id="KW-1185">Reference proteome</keyword>
<protein>
    <submittedName>
        <fullName evidence="3">Glycosyltransferase family 4 protein</fullName>
    </submittedName>
</protein>
<dbReference type="SUPFAM" id="SSF53756">
    <property type="entry name" value="UDP-Glycosyltransferase/glycogen phosphorylase"/>
    <property type="match status" value="1"/>
</dbReference>
<dbReference type="RefSeq" id="WP_181677676.1">
    <property type="nucleotide sequence ID" value="NZ_JABJVM010000021.1"/>
</dbReference>
<dbReference type="AlphaFoldDB" id="A0A7W1T8T6"/>
<dbReference type="CDD" id="cd03794">
    <property type="entry name" value="GT4_WbuB-like"/>
    <property type="match status" value="1"/>
</dbReference>
<dbReference type="Pfam" id="PF13579">
    <property type="entry name" value="Glyco_trans_4_4"/>
    <property type="match status" value="1"/>
</dbReference>
<proteinExistence type="predicted"/>
<evidence type="ECO:0000313" key="4">
    <source>
        <dbReference type="Proteomes" id="UP000548787"/>
    </source>
</evidence>
<sequence length="415" mass="47359">MKILYLHQYFATRNSHTATRSYEFAKKLIEKGHEVCMLTTDTFLAGDTPYKEEKNVKYYRIDGIEVIAIKNDYSNYMGLVKRGWSFFSYMQQAYKIGKKLTGMDIMFSTSTPLTIAIPTLRLQKKLKIPFVFEVRDLWPEAPKQMEAIKSNFILNRLSKLESKVYQKADHIISLSPGMTEGIIETGIDPNKITMVSNLSDLNLFDLEKDYTNEQQVWLEKFQLKNKFLLLHLGAMGEANGLDYLVEAAKILKEKNQEDIRIVIGGDGKSKPRLEAYCIQHKLTNVVFLGHVPRSDVPMITSLAHITMTCFKPLPILATNSPNKFFDSMAAGKPIIVNSDGWTKDIVENYGIGHYVNPEKPQDLANLLIDLEQQRESLAELQPRIRQIAEEHYSAEKLANKVEQILVGSLERSKLS</sequence>
<reference evidence="3 4" key="1">
    <citation type="submission" date="2020-08" db="EMBL/GenBank/DDBJ databases">
        <title>Listeria ohnekaius sp. nov. and Listeria portnoyii sp. nov. isolated from non-agricultural and natural environments.</title>
        <authorList>
            <person name="Weller D."/>
            <person name="Belias A.M."/>
            <person name="Liao J."/>
            <person name="Guo S."/>
            <person name="Orsi R.H."/>
            <person name="Wiedmann M."/>
        </authorList>
    </citation>
    <scope>NUCLEOTIDE SEQUENCE [LARGE SCALE GENOMIC DNA]</scope>
    <source>
        <strain evidence="3 4">FSL W9-0585</strain>
    </source>
</reference>
<feature type="domain" description="Glycosyltransferase subfamily 4-like N-terminal" evidence="2">
    <location>
        <begin position="18"/>
        <end position="197"/>
    </location>
</feature>
<accession>A0A7W1T8T6</accession>
<dbReference type="Pfam" id="PF00534">
    <property type="entry name" value="Glycos_transf_1"/>
    <property type="match status" value="1"/>
</dbReference>
<keyword evidence="3" id="KW-0808">Transferase</keyword>
<gene>
    <name evidence="3" type="ORF">HPK16_14755</name>
</gene>
<dbReference type="Gene3D" id="3.40.50.2000">
    <property type="entry name" value="Glycogen Phosphorylase B"/>
    <property type="match status" value="2"/>
</dbReference>
<dbReference type="PANTHER" id="PTHR45947:SF3">
    <property type="entry name" value="SULFOQUINOVOSYL TRANSFERASE SQD2"/>
    <property type="match status" value="1"/>
</dbReference>
<dbReference type="Proteomes" id="UP000548787">
    <property type="component" value="Unassembled WGS sequence"/>
</dbReference>
<dbReference type="PANTHER" id="PTHR45947">
    <property type="entry name" value="SULFOQUINOVOSYL TRANSFERASE SQD2"/>
    <property type="match status" value="1"/>
</dbReference>
<evidence type="ECO:0000259" key="1">
    <source>
        <dbReference type="Pfam" id="PF00534"/>
    </source>
</evidence>
<dbReference type="InterPro" id="IPR028098">
    <property type="entry name" value="Glyco_trans_4-like_N"/>
</dbReference>